<evidence type="ECO:0000256" key="1">
    <source>
        <dbReference type="ARBA" id="ARBA00006933"/>
    </source>
</evidence>
<dbReference type="EMBL" id="FJ347138">
    <property type="protein sequence ID" value="ACJ04677.1"/>
    <property type="molecule type" value="Genomic_RNA"/>
</dbReference>
<evidence type="ECO:0000256" key="12">
    <source>
        <dbReference type="ARBA" id="ARBA00023026"/>
    </source>
</evidence>
<organism evidence="20">
    <name type="scientific">Human immunodeficiency virus type 1</name>
    <name type="common">HIV-1</name>
    <dbReference type="NCBI Taxonomy" id="11676"/>
    <lineage>
        <taxon>Viruses</taxon>
        <taxon>Riboviria</taxon>
        <taxon>Pararnavirae</taxon>
        <taxon>Artverviricota</taxon>
        <taxon>Revtraviricetes</taxon>
        <taxon>Ortervirales</taxon>
        <taxon>Retroviridae</taxon>
        <taxon>Orthoretrovirinae</taxon>
        <taxon>Lentivirus</taxon>
        <taxon>Lentivirus humimdef1</taxon>
    </lineage>
</organism>
<feature type="region of interest" description="Disordered" evidence="19">
    <location>
        <begin position="1"/>
        <end position="29"/>
    </location>
</feature>
<keyword evidence="13" id="KW-0729">SH3-binding</keyword>
<comment type="similarity">
    <text evidence="1">Belongs to the lentivirus primate group Nef protein family.</text>
</comment>
<keyword evidence="8" id="KW-0053">Apoptosis</keyword>
<keyword evidence="3" id="KW-1032">Host cell membrane</keyword>
<sequence length="80" mass="8706">MGGKWSKRAGWQAARKRMVRTEPAADGVGAVSQDLEKHGAVTSSNTGALDLSHFLKEKGGLEGLIYSQKRQEILDTRLLP</sequence>
<keyword evidence="16" id="KW-0449">Lipoprotein</keyword>
<evidence type="ECO:0000256" key="3">
    <source>
        <dbReference type="ARBA" id="ARBA00022511"/>
    </source>
</evidence>
<dbReference type="InterPro" id="IPR027481">
    <property type="entry name" value="HIV-1_Nef_core_sf"/>
</dbReference>
<dbReference type="InterPro" id="IPR027480">
    <property type="entry name" value="HIV-1_Nef_anchor_sf"/>
</dbReference>
<evidence type="ECO:0000256" key="17">
    <source>
        <dbReference type="ARBA" id="ARBA00030656"/>
    </source>
</evidence>
<dbReference type="Gene3D" id="4.10.890.10">
    <property type="entry name" value="HIV 1 nef anchor domain"/>
    <property type="match status" value="1"/>
</dbReference>
<evidence type="ECO:0000313" key="20">
    <source>
        <dbReference type="EMBL" id="ACJ04677.1"/>
    </source>
</evidence>
<keyword evidence="6" id="KW-0597">Phosphoprotein</keyword>
<proteinExistence type="inferred from homology"/>
<keyword evidence="10" id="KW-0946">Virion</keyword>
<keyword evidence="4" id="KW-0244">Early protein</keyword>
<gene>
    <name evidence="20" type="primary">nef</name>
</gene>
<keyword evidence="9" id="KW-0519">Myristate</keyword>
<evidence type="ECO:0000256" key="5">
    <source>
        <dbReference type="ARBA" id="ARBA00022525"/>
    </source>
</evidence>
<accession>B6V901</accession>
<dbReference type="GO" id="GO:0005525">
    <property type="term" value="F:GTP binding"/>
    <property type="evidence" value="ECO:0007669"/>
    <property type="project" value="InterPro"/>
</dbReference>
<evidence type="ECO:0000256" key="15">
    <source>
        <dbReference type="ARBA" id="ARBA00023280"/>
    </source>
</evidence>
<dbReference type="GO" id="GO:0044423">
    <property type="term" value="C:virion component"/>
    <property type="evidence" value="ECO:0007669"/>
    <property type="project" value="UniProtKB-KW"/>
</dbReference>
<evidence type="ECO:0000256" key="19">
    <source>
        <dbReference type="SAM" id="MobiDB-lite"/>
    </source>
</evidence>
<keyword evidence="12" id="KW-0843">Virulence</keyword>
<keyword evidence="5" id="KW-0964">Secreted</keyword>
<reference evidence="20" key="1">
    <citation type="submission" date="2008-09" db="EMBL/GenBank/DDBJ databases">
        <title>Heterosexually transmitted subtype B HIV-1 with extensive nef/LTR deletions and a truncated N-terminal Nef open reading frame associated with slow disease progression.</title>
        <authorList>
            <person name="Vazquez-Perez J.A."/>
            <person name="Sevilla-Reyes E."/>
            <person name="Torres K.J."/>
            <person name="Avila-Rios S."/>
            <person name="Ormsby C.E."/>
            <person name="Duprez R."/>
            <person name="Murakami A.R."/>
            <person name="Reyes-Teran G."/>
        </authorList>
    </citation>
    <scope>NUCLEOTIDE SEQUENCE</scope>
</reference>
<organismHost>
    <name type="scientific">Homo sapiens</name>
    <name type="common">Human</name>
    <dbReference type="NCBI Taxonomy" id="9606"/>
</organismHost>
<dbReference type="SUPFAM" id="SSF55671">
    <property type="entry name" value="Regulatory factor Nef"/>
    <property type="match status" value="1"/>
</dbReference>
<keyword evidence="15" id="KW-0899">Viral immunoevasion</keyword>
<evidence type="ECO:0000256" key="6">
    <source>
        <dbReference type="ARBA" id="ARBA00022553"/>
    </source>
</evidence>
<dbReference type="InterPro" id="IPR001558">
    <property type="entry name" value="HIV_Nef"/>
</dbReference>
<keyword evidence="7" id="KW-0945">Host-virus interaction</keyword>
<protein>
    <recommendedName>
        <fullName evidence="2">Protein Nef</fullName>
    </recommendedName>
    <alternativeName>
        <fullName evidence="17">3'ORF</fullName>
    </alternativeName>
    <alternativeName>
        <fullName evidence="18">Negative factor</fullName>
    </alternativeName>
</protein>
<name>B6V901_HV1</name>
<keyword evidence="11" id="KW-1043">Host membrane</keyword>
<keyword evidence="14" id="KW-0472">Membrane</keyword>
<evidence type="ECO:0000256" key="9">
    <source>
        <dbReference type="ARBA" id="ARBA00022707"/>
    </source>
</evidence>
<evidence type="ECO:0000256" key="8">
    <source>
        <dbReference type="ARBA" id="ARBA00022703"/>
    </source>
</evidence>
<dbReference type="Pfam" id="PF00469">
    <property type="entry name" value="F-protein"/>
    <property type="match status" value="1"/>
</dbReference>
<evidence type="ECO:0000256" key="10">
    <source>
        <dbReference type="ARBA" id="ARBA00022844"/>
    </source>
</evidence>
<evidence type="ECO:0000256" key="13">
    <source>
        <dbReference type="ARBA" id="ARBA00023036"/>
    </source>
</evidence>
<evidence type="ECO:0000256" key="4">
    <source>
        <dbReference type="ARBA" id="ARBA00022518"/>
    </source>
</evidence>
<evidence type="ECO:0000256" key="2">
    <source>
        <dbReference type="ARBA" id="ARBA00013526"/>
    </source>
</evidence>
<evidence type="ECO:0000256" key="7">
    <source>
        <dbReference type="ARBA" id="ARBA00022581"/>
    </source>
</evidence>
<dbReference type="GO" id="GO:0017124">
    <property type="term" value="F:SH3 domain binding"/>
    <property type="evidence" value="ECO:0007669"/>
    <property type="project" value="UniProtKB-KW"/>
</dbReference>
<evidence type="ECO:0000256" key="14">
    <source>
        <dbReference type="ARBA" id="ARBA00023136"/>
    </source>
</evidence>
<evidence type="ECO:0000256" key="16">
    <source>
        <dbReference type="ARBA" id="ARBA00023288"/>
    </source>
</evidence>
<evidence type="ECO:0000256" key="18">
    <source>
        <dbReference type="ARBA" id="ARBA00032989"/>
    </source>
</evidence>
<evidence type="ECO:0000256" key="11">
    <source>
        <dbReference type="ARBA" id="ARBA00022870"/>
    </source>
</evidence>